<keyword evidence="1" id="KW-0805">Transcription regulation</keyword>
<evidence type="ECO:0000256" key="3">
    <source>
        <dbReference type="ARBA" id="ARBA00023163"/>
    </source>
</evidence>
<dbReference type="PROSITE" id="PS01124">
    <property type="entry name" value="HTH_ARAC_FAMILY_2"/>
    <property type="match status" value="1"/>
</dbReference>
<feature type="domain" description="HTH araC/xylS-type" evidence="4">
    <location>
        <begin position="30"/>
        <end position="77"/>
    </location>
</feature>
<comment type="caution">
    <text evidence="5">The sequence shown here is derived from an EMBL/GenBank/DDBJ whole genome shotgun (WGS) entry which is preliminary data.</text>
</comment>
<dbReference type="AlphaFoldDB" id="A0A7W6RKH5"/>
<dbReference type="EMBL" id="JACIGM010000002">
    <property type="protein sequence ID" value="MBB4273618.1"/>
    <property type="molecule type" value="Genomic_DNA"/>
</dbReference>
<organism evidence="5 6">
    <name type="scientific">Rhizobium mongolense</name>
    <dbReference type="NCBI Taxonomy" id="57676"/>
    <lineage>
        <taxon>Bacteria</taxon>
        <taxon>Pseudomonadati</taxon>
        <taxon>Pseudomonadota</taxon>
        <taxon>Alphaproteobacteria</taxon>
        <taxon>Hyphomicrobiales</taxon>
        <taxon>Rhizobiaceae</taxon>
        <taxon>Rhizobium/Agrobacterium group</taxon>
        <taxon>Rhizobium</taxon>
    </lineage>
</organism>
<reference evidence="5 6" key="1">
    <citation type="submission" date="2020-08" db="EMBL/GenBank/DDBJ databases">
        <title>Genomic Encyclopedia of Type Strains, Phase IV (KMG-V): Genome sequencing to study the core and pangenomes of soil and plant-associated prokaryotes.</title>
        <authorList>
            <person name="Whitman W."/>
        </authorList>
    </citation>
    <scope>NUCLEOTIDE SEQUENCE [LARGE SCALE GENOMIC DNA]</scope>
    <source>
        <strain evidence="5 6">SEMIA 402</strain>
    </source>
</reference>
<gene>
    <name evidence="5" type="ORF">GGE12_001372</name>
</gene>
<protein>
    <submittedName>
        <fullName evidence="5">Transcriptional regulator GlxA family with amidase domain</fullName>
    </submittedName>
</protein>
<dbReference type="Proteomes" id="UP000533641">
    <property type="component" value="Unassembled WGS sequence"/>
</dbReference>
<dbReference type="InterPro" id="IPR050204">
    <property type="entry name" value="AraC_XylS_family_regulators"/>
</dbReference>
<proteinExistence type="predicted"/>
<dbReference type="InterPro" id="IPR009057">
    <property type="entry name" value="Homeodomain-like_sf"/>
</dbReference>
<evidence type="ECO:0000256" key="2">
    <source>
        <dbReference type="ARBA" id="ARBA00023125"/>
    </source>
</evidence>
<accession>A0A7W6RKH5</accession>
<evidence type="ECO:0000256" key="1">
    <source>
        <dbReference type="ARBA" id="ARBA00023015"/>
    </source>
</evidence>
<evidence type="ECO:0000313" key="5">
    <source>
        <dbReference type="EMBL" id="MBB4273618.1"/>
    </source>
</evidence>
<name>A0A7W6RKH5_9HYPH</name>
<evidence type="ECO:0000313" key="6">
    <source>
        <dbReference type="Proteomes" id="UP000533641"/>
    </source>
</evidence>
<dbReference type="SUPFAM" id="SSF46689">
    <property type="entry name" value="Homeodomain-like"/>
    <property type="match status" value="1"/>
</dbReference>
<evidence type="ECO:0000259" key="4">
    <source>
        <dbReference type="PROSITE" id="PS01124"/>
    </source>
</evidence>
<dbReference type="Pfam" id="PF00165">
    <property type="entry name" value="HTH_AraC"/>
    <property type="match status" value="1"/>
</dbReference>
<sequence length="89" mass="10308">MDADFPHRQGGLSQYIERPVPVKREADRLSSILDHIQANLNYPHTVSSLARHAGMSERTFQRRFRSLTGLPPLKWIRPHPPRDHLCCAR</sequence>
<dbReference type="GO" id="GO:0043565">
    <property type="term" value="F:sequence-specific DNA binding"/>
    <property type="evidence" value="ECO:0007669"/>
    <property type="project" value="InterPro"/>
</dbReference>
<keyword evidence="3" id="KW-0804">Transcription</keyword>
<dbReference type="Gene3D" id="1.10.10.60">
    <property type="entry name" value="Homeodomain-like"/>
    <property type="match status" value="1"/>
</dbReference>
<dbReference type="InterPro" id="IPR018060">
    <property type="entry name" value="HTH_AraC"/>
</dbReference>
<dbReference type="PANTHER" id="PTHR46796">
    <property type="entry name" value="HTH-TYPE TRANSCRIPTIONAL ACTIVATOR RHAS-RELATED"/>
    <property type="match status" value="1"/>
</dbReference>
<dbReference type="GO" id="GO:0003700">
    <property type="term" value="F:DNA-binding transcription factor activity"/>
    <property type="evidence" value="ECO:0007669"/>
    <property type="project" value="InterPro"/>
</dbReference>
<keyword evidence="2" id="KW-0238">DNA-binding</keyword>